<dbReference type="Gene3D" id="3.30.70.1050">
    <property type="entry name" value="Trigger factor ribosome-binding domain"/>
    <property type="match status" value="1"/>
</dbReference>
<sequence>MADDEDLGAEVAVEEEPQPLSLQVEVEKPSPCERRIAVTVSREDIDRYLDNAYSDLMSSASVPGFRIGRAPRKIVEQRFRDDIIERVKGSLLMDSLSQVSEEQDFAAISEPDLDLEAVEIPDEGPLTFEFSIEVRPEFALPKWKGLKLKRPTHEFTDAEVDQQIEQMLARYGQLAPHEGPTEAGGYMVVNLVATADGAEVARDEDRLVRIRETLSFVDTRLEGFEKLAAGKKAGDRFQAKVKLTQDAPNEELRGKEVAIDFEVLEVKRLQLPELTEEFLDELGEFESAEAYRTAVKQNLERQLEYAQQQQTRKQISALLTEAANWDLPPSLLKRQSVRELERAVMELRRSGFSEAEIRARENELRQNSAASTAGSLKEHFILERIAEEENLDVEDGDYDREIFLMSLQSGESPRRVRAQIEKRGLMDVLRNQIIERKVMDLVQGAADFDDQPYEPPKQTVEAIPFAVGGAEGDIPQATEDAPADDKK</sequence>
<dbReference type="InterPro" id="IPR008880">
    <property type="entry name" value="Trigger_fac_C"/>
</dbReference>
<evidence type="ECO:0000313" key="13">
    <source>
        <dbReference type="EMBL" id="TWT48498.1"/>
    </source>
</evidence>
<comment type="subcellular location">
    <subcellularLocation>
        <location evidence="9">Cytoplasm</location>
    </subcellularLocation>
    <text evidence="9">About half TF is bound to the ribosome near the polypeptide exit tunnel while the other half is free in the cytoplasm.</text>
</comment>
<dbReference type="HAMAP" id="MF_00303">
    <property type="entry name" value="Trigger_factor_Tig"/>
    <property type="match status" value="1"/>
</dbReference>
<reference evidence="13 14" key="1">
    <citation type="submission" date="2019-02" db="EMBL/GenBank/DDBJ databases">
        <title>Deep-cultivation of Planctomycetes and their phenomic and genomic characterization uncovers novel biology.</title>
        <authorList>
            <person name="Wiegand S."/>
            <person name="Jogler M."/>
            <person name="Boedeker C."/>
            <person name="Pinto D."/>
            <person name="Vollmers J."/>
            <person name="Rivas-Marin E."/>
            <person name="Kohn T."/>
            <person name="Peeters S.H."/>
            <person name="Heuer A."/>
            <person name="Rast P."/>
            <person name="Oberbeckmann S."/>
            <person name="Bunk B."/>
            <person name="Jeske O."/>
            <person name="Meyerdierks A."/>
            <person name="Storesund J.E."/>
            <person name="Kallscheuer N."/>
            <person name="Luecker S."/>
            <person name="Lage O.M."/>
            <person name="Pohl T."/>
            <person name="Merkel B.J."/>
            <person name="Hornburger P."/>
            <person name="Mueller R.-W."/>
            <person name="Bruemmer F."/>
            <person name="Labrenz M."/>
            <person name="Spormann A.M."/>
            <person name="Op Den Camp H."/>
            <person name="Overmann J."/>
            <person name="Amann R."/>
            <person name="Jetten M.S.M."/>
            <person name="Mascher T."/>
            <person name="Medema M.H."/>
            <person name="Devos D.P."/>
            <person name="Kaster A.-K."/>
            <person name="Ovreas L."/>
            <person name="Rohde M."/>
            <person name="Galperin M.Y."/>
            <person name="Jogler C."/>
        </authorList>
    </citation>
    <scope>NUCLEOTIDE SEQUENCE [LARGE SCALE GENOMIC DNA]</scope>
    <source>
        <strain evidence="13 14">Pla111</strain>
    </source>
</reference>
<dbReference type="SUPFAM" id="SSF102735">
    <property type="entry name" value="Trigger factor ribosome-binding domain"/>
    <property type="match status" value="1"/>
</dbReference>
<comment type="catalytic activity">
    <reaction evidence="1 9">
        <text>[protein]-peptidylproline (omega=180) = [protein]-peptidylproline (omega=0)</text>
        <dbReference type="Rhea" id="RHEA:16237"/>
        <dbReference type="Rhea" id="RHEA-COMP:10747"/>
        <dbReference type="Rhea" id="RHEA-COMP:10748"/>
        <dbReference type="ChEBI" id="CHEBI:83833"/>
        <dbReference type="ChEBI" id="CHEBI:83834"/>
        <dbReference type="EC" id="5.2.1.8"/>
    </reaction>
</comment>
<dbReference type="Pfam" id="PF05698">
    <property type="entry name" value="Trigger_C"/>
    <property type="match status" value="1"/>
</dbReference>
<comment type="caution">
    <text evidence="13">The sequence shown here is derived from an EMBL/GenBank/DDBJ whole genome shotgun (WGS) entry which is preliminary data.</text>
</comment>
<keyword evidence="9" id="KW-0132">Cell division</keyword>
<dbReference type="EMBL" id="SJPH01000001">
    <property type="protein sequence ID" value="TWT48498.1"/>
    <property type="molecule type" value="Genomic_DNA"/>
</dbReference>
<dbReference type="InterPro" id="IPR008881">
    <property type="entry name" value="Trigger_fac_ribosome-bd_bac"/>
</dbReference>
<dbReference type="PIRSF" id="PIRSF003095">
    <property type="entry name" value="Trigger_factor"/>
    <property type="match status" value="1"/>
</dbReference>
<name>A0A5C5WC59_9BACT</name>
<keyword evidence="6 9" id="KW-0143">Chaperone</keyword>
<protein>
    <recommendedName>
        <fullName evidence="4 9">Trigger factor</fullName>
        <shortName evidence="9">TF</shortName>
        <ecNumber evidence="3 9">5.2.1.8</ecNumber>
    </recommendedName>
    <alternativeName>
        <fullName evidence="8 9">PPIase</fullName>
    </alternativeName>
</protein>
<dbReference type="AlphaFoldDB" id="A0A5C5WC59"/>
<dbReference type="GO" id="GO:0003755">
    <property type="term" value="F:peptidyl-prolyl cis-trans isomerase activity"/>
    <property type="evidence" value="ECO:0007669"/>
    <property type="project" value="UniProtKB-UniRule"/>
</dbReference>
<evidence type="ECO:0000256" key="6">
    <source>
        <dbReference type="ARBA" id="ARBA00023186"/>
    </source>
</evidence>
<evidence type="ECO:0000256" key="4">
    <source>
        <dbReference type="ARBA" id="ARBA00016902"/>
    </source>
</evidence>
<dbReference type="SUPFAM" id="SSF109998">
    <property type="entry name" value="Triger factor/SurA peptide-binding domain-like"/>
    <property type="match status" value="1"/>
</dbReference>
<keyword evidence="7 9" id="KW-0413">Isomerase</keyword>
<dbReference type="GO" id="GO:0015031">
    <property type="term" value="P:protein transport"/>
    <property type="evidence" value="ECO:0007669"/>
    <property type="project" value="UniProtKB-UniRule"/>
</dbReference>
<dbReference type="Proteomes" id="UP000318995">
    <property type="component" value="Unassembled WGS sequence"/>
</dbReference>
<evidence type="ECO:0000313" key="14">
    <source>
        <dbReference type="Proteomes" id="UP000318995"/>
    </source>
</evidence>
<evidence type="ECO:0000259" key="11">
    <source>
        <dbReference type="Pfam" id="PF05697"/>
    </source>
</evidence>
<dbReference type="InterPro" id="IPR005215">
    <property type="entry name" value="Trig_fac"/>
</dbReference>
<evidence type="ECO:0000256" key="3">
    <source>
        <dbReference type="ARBA" id="ARBA00013194"/>
    </source>
</evidence>
<accession>A0A5C5WC59</accession>
<evidence type="ECO:0000256" key="2">
    <source>
        <dbReference type="ARBA" id="ARBA00005464"/>
    </source>
</evidence>
<dbReference type="GO" id="GO:0005737">
    <property type="term" value="C:cytoplasm"/>
    <property type="evidence" value="ECO:0007669"/>
    <property type="project" value="UniProtKB-SubCell"/>
</dbReference>
<dbReference type="GO" id="GO:0051083">
    <property type="term" value="P:'de novo' cotranslational protein folding"/>
    <property type="evidence" value="ECO:0007669"/>
    <property type="project" value="TreeGrafter"/>
</dbReference>
<evidence type="ECO:0000259" key="12">
    <source>
        <dbReference type="Pfam" id="PF05698"/>
    </source>
</evidence>
<evidence type="ECO:0000256" key="8">
    <source>
        <dbReference type="ARBA" id="ARBA00029986"/>
    </source>
</evidence>
<dbReference type="NCBIfam" id="TIGR00115">
    <property type="entry name" value="tig"/>
    <property type="match status" value="1"/>
</dbReference>
<dbReference type="Gene3D" id="1.10.3120.10">
    <property type="entry name" value="Trigger factor, C-terminal domain"/>
    <property type="match status" value="1"/>
</dbReference>
<dbReference type="OrthoDB" id="9767721at2"/>
<dbReference type="EC" id="5.2.1.8" evidence="3 9"/>
<dbReference type="GO" id="GO:0043335">
    <property type="term" value="P:protein unfolding"/>
    <property type="evidence" value="ECO:0007669"/>
    <property type="project" value="TreeGrafter"/>
</dbReference>
<dbReference type="InterPro" id="IPR046357">
    <property type="entry name" value="PPIase_dom_sf"/>
</dbReference>
<comment type="similarity">
    <text evidence="2 9">Belongs to the FKBP-type PPIase family. Tig subfamily.</text>
</comment>
<dbReference type="GO" id="GO:0044183">
    <property type="term" value="F:protein folding chaperone"/>
    <property type="evidence" value="ECO:0007669"/>
    <property type="project" value="TreeGrafter"/>
</dbReference>
<dbReference type="GO" id="GO:0051301">
    <property type="term" value="P:cell division"/>
    <property type="evidence" value="ECO:0007669"/>
    <property type="project" value="UniProtKB-KW"/>
</dbReference>
<dbReference type="InterPro" id="IPR036611">
    <property type="entry name" value="Trigger_fac_ribosome-bd_sf"/>
</dbReference>
<feature type="domain" description="Trigger factor ribosome-binding bacterial" evidence="11">
    <location>
        <begin position="23"/>
        <end position="167"/>
    </location>
</feature>
<evidence type="ECO:0000256" key="10">
    <source>
        <dbReference type="SAM" id="MobiDB-lite"/>
    </source>
</evidence>
<feature type="domain" description="Trigger factor C-terminal" evidence="12">
    <location>
        <begin position="289"/>
        <end position="442"/>
    </location>
</feature>
<evidence type="ECO:0000256" key="9">
    <source>
        <dbReference type="HAMAP-Rule" id="MF_00303"/>
    </source>
</evidence>
<dbReference type="RefSeq" id="WP_146570620.1">
    <property type="nucleotide sequence ID" value="NZ_SJPH01000001.1"/>
</dbReference>
<dbReference type="PANTHER" id="PTHR30560:SF3">
    <property type="entry name" value="TRIGGER FACTOR-LIKE PROTEIN TIG, CHLOROPLASTIC"/>
    <property type="match status" value="1"/>
</dbReference>
<keyword evidence="9" id="KW-0131">Cell cycle</keyword>
<keyword evidence="9" id="KW-0963">Cytoplasm</keyword>
<comment type="domain">
    <text evidence="9">Consists of 3 domains; the N-terminus binds the ribosome, the middle domain has PPIase activity, while the C-terminus has intrinsic chaperone activity on its own.</text>
</comment>
<keyword evidence="5 9" id="KW-0697">Rotamase</keyword>
<organism evidence="13 14">
    <name type="scientific">Botrimarina hoheduenensis</name>
    <dbReference type="NCBI Taxonomy" id="2528000"/>
    <lineage>
        <taxon>Bacteria</taxon>
        <taxon>Pseudomonadati</taxon>
        <taxon>Planctomycetota</taxon>
        <taxon>Planctomycetia</taxon>
        <taxon>Pirellulales</taxon>
        <taxon>Lacipirellulaceae</taxon>
        <taxon>Botrimarina</taxon>
    </lineage>
</organism>
<dbReference type="PANTHER" id="PTHR30560">
    <property type="entry name" value="TRIGGER FACTOR CHAPERONE AND PEPTIDYL-PROLYL CIS/TRANS ISOMERASE"/>
    <property type="match status" value="1"/>
</dbReference>
<gene>
    <name evidence="9 13" type="primary">tig</name>
    <name evidence="13" type="ORF">Pla111_02680</name>
</gene>
<dbReference type="InterPro" id="IPR027304">
    <property type="entry name" value="Trigger_fact/SurA_dom_sf"/>
</dbReference>
<keyword evidence="14" id="KW-1185">Reference proteome</keyword>
<feature type="region of interest" description="Disordered" evidence="10">
    <location>
        <begin position="466"/>
        <end position="487"/>
    </location>
</feature>
<evidence type="ECO:0000256" key="1">
    <source>
        <dbReference type="ARBA" id="ARBA00000971"/>
    </source>
</evidence>
<dbReference type="SUPFAM" id="SSF54534">
    <property type="entry name" value="FKBP-like"/>
    <property type="match status" value="1"/>
</dbReference>
<dbReference type="Pfam" id="PF05697">
    <property type="entry name" value="Trigger_N"/>
    <property type="match status" value="1"/>
</dbReference>
<evidence type="ECO:0000256" key="5">
    <source>
        <dbReference type="ARBA" id="ARBA00023110"/>
    </source>
</evidence>
<dbReference type="InterPro" id="IPR037041">
    <property type="entry name" value="Trigger_fac_C_sf"/>
</dbReference>
<proteinExistence type="inferred from homology"/>
<comment type="function">
    <text evidence="9">Involved in protein export. Acts as a chaperone by maintaining the newly synthesized protein in an open conformation. Functions as a peptidyl-prolyl cis-trans isomerase.</text>
</comment>
<evidence type="ECO:0000256" key="7">
    <source>
        <dbReference type="ARBA" id="ARBA00023235"/>
    </source>
</evidence>
<dbReference type="GO" id="GO:0043022">
    <property type="term" value="F:ribosome binding"/>
    <property type="evidence" value="ECO:0007669"/>
    <property type="project" value="TreeGrafter"/>
</dbReference>
<dbReference type="Gene3D" id="3.10.50.40">
    <property type="match status" value="1"/>
</dbReference>